<dbReference type="GO" id="GO:0004222">
    <property type="term" value="F:metalloendopeptidase activity"/>
    <property type="evidence" value="ECO:0007669"/>
    <property type="project" value="UniProtKB-UniRule"/>
</dbReference>
<feature type="domain" description="CUB" evidence="14">
    <location>
        <begin position="254"/>
        <end position="366"/>
    </location>
</feature>
<keyword evidence="9" id="KW-1015">Disulfide bond</keyword>
<feature type="binding site" evidence="12">
    <location>
        <position position="151"/>
    </location>
    <ligand>
        <name>Zn(2+)</name>
        <dbReference type="ChEBI" id="CHEBI:29105"/>
        <note>catalytic</note>
    </ligand>
</feature>
<feature type="domain" description="CUB" evidence="14">
    <location>
        <begin position="368"/>
        <end position="481"/>
    </location>
</feature>
<reference evidence="16" key="2">
    <citation type="submission" date="2025-08" db="UniProtKB">
        <authorList>
            <consortium name="Ensembl"/>
        </authorList>
    </citation>
    <scope>IDENTIFICATION</scope>
</reference>
<dbReference type="PROSITE" id="PS01180">
    <property type="entry name" value="CUB"/>
    <property type="match status" value="2"/>
</dbReference>
<dbReference type="SUPFAM" id="SSF55486">
    <property type="entry name" value="Metalloproteases ('zincins'), catalytic domain"/>
    <property type="match status" value="1"/>
</dbReference>
<dbReference type="Pfam" id="PF01400">
    <property type="entry name" value="Astacin"/>
    <property type="match status" value="1"/>
</dbReference>
<dbReference type="InterPro" id="IPR001506">
    <property type="entry name" value="Peptidase_M12A"/>
</dbReference>
<sequence>PSRPGTSYIDSCLIPDQAKIGSGFPCPSDGFWIAYGSLHSFQLILIFRIWVFYRSVSHNASCFWPMSSNGVVYIPFTLDRSYSPLDKITITGAMTDFYSKACIQFIPWTNQKDYVSIEPQNGCWSSVGKVGGKQVVSLQRDTCLFNGVIQHELNHVLGFLHEQSRSDRDQHVRIDWQYISPEYVNNFQKINTNNLGTPYDYTSVMHYPRDAFSNTTNEYTITPIPNPNVTIGQRIGLSSIDIQRINLLYQCNPCSTSMIEKSGNFSSAKYPSQYPANSRCYFTIQLPADRVLLQFNSFSVQKSLGCTTDYVRVYDGSSRSSPVIMNNTCGSGPVIPIISSTSAMLVEFVTSAKGKGTGFTASYASVQCGGNMNNTSGTFATPNYPNVYPVNVICDWIITVPAMKKIQLQISPFNVEFAPGCIYDYLVVFDGPSLNSPILNNKYCGIYSSLKLTSSQNVVVVQFYSDASDVFPGFNATYTAI</sequence>
<evidence type="ECO:0000259" key="14">
    <source>
        <dbReference type="PROSITE" id="PS01180"/>
    </source>
</evidence>
<reference evidence="16" key="3">
    <citation type="submission" date="2025-09" db="UniProtKB">
        <authorList>
            <consortium name="Ensembl"/>
        </authorList>
    </citation>
    <scope>IDENTIFICATION</scope>
</reference>
<dbReference type="Gene3D" id="3.40.390.10">
    <property type="entry name" value="Collagenase (Catalytic Domain)"/>
    <property type="match status" value="1"/>
</dbReference>
<evidence type="ECO:0000256" key="2">
    <source>
        <dbReference type="ARBA" id="ARBA00022670"/>
    </source>
</evidence>
<evidence type="ECO:0000256" key="12">
    <source>
        <dbReference type="PROSITE-ProRule" id="PRU01211"/>
    </source>
</evidence>
<dbReference type="EC" id="3.4.24.-" evidence="13"/>
<feature type="active site" evidence="12">
    <location>
        <position position="152"/>
    </location>
</feature>
<dbReference type="SMART" id="SM00042">
    <property type="entry name" value="CUB"/>
    <property type="match status" value="2"/>
</dbReference>
<dbReference type="InterPro" id="IPR006026">
    <property type="entry name" value="Peptidase_Metallo"/>
</dbReference>
<dbReference type="InterPro" id="IPR000859">
    <property type="entry name" value="CUB_dom"/>
</dbReference>
<dbReference type="InterPro" id="IPR035914">
    <property type="entry name" value="Sperma_CUB_dom_sf"/>
</dbReference>
<name>A0A8C4X5B0_ERPCA</name>
<evidence type="ECO:0000256" key="6">
    <source>
        <dbReference type="ARBA" id="ARBA00022801"/>
    </source>
</evidence>
<accession>A0A8C4X5B0</accession>
<evidence type="ECO:0000256" key="1">
    <source>
        <dbReference type="ARBA" id="ARBA00022490"/>
    </source>
</evidence>
<feature type="binding site" evidence="12">
    <location>
        <position position="155"/>
    </location>
    <ligand>
        <name>Zn(2+)</name>
        <dbReference type="ChEBI" id="CHEBI:29105"/>
        <note>catalytic</note>
    </ligand>
</feature>
<dbReference type="PIRSF" id="PIRSF038057">
    <property type="entry name" value="Hatching_enzyme_Uvs2"/>
    <property type="match status" value="1"/>
</dbReference>
<feature type="binding site" evidence="12">
    <location>
        <position position="161"/>
    </location>
    <ligand>
        <name>Zn(2+)</name>
        <dbReference type="ChEBI" id="CHEBI:29105"/>
        <note>catalytic</note>
    </ligand>
</feature>
<dbReference type="Proteomes" id="UP000694620">
    <property type="component" value="Chromosome 2"/>
</dbReference>
<evidence type="ECO:0000256" key="8">
    <source>
        <dbReference type="ARBA" id="ARBA00023049"/>
    </source>
</evidence>
<feature type="domain" description="Peptidase M12A" evidence="15">
    <location>
        <begin position="51"/>
        <end position="252"/>
    </location>
</feature>
<dbReference type="Ensembl" id="ENSECRT00000005961.1">
    <property type="protein sequence ID" value="ENSECRP00000005862.1"/>
    <property type="gene ID" value="ENSECRG00000003903.1"/>
</dbReference>
<evidence type="ECO:0000256" key="7">
    <source>
        <dbReference type="ARBA" id="ARBA00022833"/>
    </source>
</evidence>
<dbReference type="GO" id="GO:0060473">
    <property type="term" value="C:cortical granule"/>
    <property type="evidence" value="ECO:0007669"/>
    <property type="project" value="UniProtKB-SubCell"/>
</dbReference>
<evidence type="ECO:0000259" key="15">
    <source>
        <dbReference type="PROSITE" id="PS51864"/>
    </source>
</evidence>
<dbReference type="PANTHER" id="PTHR10127">
    <property type="entry name" value="DISCOIDIN, CUB, EGF, LAMININ , AND ZINC METALLOPROTEASE DOMAIN CONTAINING"/>
    <property type="match status" value="1"/>
</dbReference>
<evidence type="ECO:0000256" key="9">
    <source>
        <dbReference type="ARBA" id="ARBA00023157"/>
    </source>
</evidence>
<evidence type="ECO:0000256" key="5">
    <source>
        <dbReference type="ARBA" id="ARBA00022737"/>
    </source>
</evidence>
<keyword evidence="1" id="KW-0963">Cytoplasm</keyword>
<keyword evidence="7 12" id="KW-0862">Zinc</keyword>
<comment type="caution">
    <text evidence="11">Lacks conserved residue(s) required for the propagation of feature annotation.</text>
</comment>
<keyword evidence="8 12" id="KW-0482">Metalloprotease</keyword>
<dbReference type="SMART" id="SM00235">
    <property type="entry name" value="ZnMc"/>
    <property type="match status" value="1"/>
</dbReference>
<keyword evidence="4" id="KW-0732">Signal</keyword>
<keyword evidence="5" id="KW-0677">Repeat</keyword>
<dbReference type="CDD" id="cd00041">
    <property type="entry name" value="CUB"/>
    <property type="match status" value="2"/>
</dbReference>
<evidence type="ECO:0000256" key="13">
    <source>
        <dbReference type="RuleBase" id="RU361183"/>
    </source>
</evidence>
<evidence type="ECO:0000313" key="17">
    <source>
        <dbReference type="Proteomes" id="UP000694620"/>
    </source>
</evidence>
<dbReference type="PROSITE" id="PS51864">
    <property type="entry name" value="ASTACIN"/>
    <property type="match status" value="1"/>
</dbReference>
<dbReference type="InterPro" id="IPR017370">
    <property type="entry name" value="Hatching_enzyme_Uvs2-like"/>
</dbReference>
<evidence type="ECO:0000256" key="10">
    <source>
        <dbReference type="ARBA" id="ARBA00037865"/>
    </source>
</evidence>
<dbReference type="GeneTree" id="ENSGT00940000161051"/>
<dbReference type="GO" id="GO:0008270">
    <property type="term" value="F:zinc ion binding"/>
    <property type="evidence" value="ECO:0007669"/>
    <property type="project" value="UniProtKB-UniRule"/>
</dbReference>
<dbReference type="AlphaFoldDB" id="A0A8C4X5B0"/>
<evidence type="ECO:0000256" key="3">
    <source>
        <dbReference type="ARBA" id="ARBA00022723"/>
    </source>
</evidence>
<dbReference type="Gene3D" id="2.60.120.290">
    <property type="entry name" value="Spermadhesin, CUB domain"/>
    <property type="match status" value="2"/>
</dbReference>
<dbReference type="PANTHER" id="PTHR10127:SF899">
    <property type="entry name" value="ASTACIN-LIKE METALLOENDOPEPTIDASE-RELATED"/>
    <property type="match status" value="1"/>
</dbReference>
<dbReference type="InterPro" id="IPR024079">
    <property type="entry name" value="MetalloPept_cat_dom_sf"/>
</dbReference>
<evidence type="ECO:0000256" key="4">
    <source>
        <dbReference type="ARBA" id="ARBA00022729"/>
    </source>
</evidence>
<evidence type="ECO:0000313" key="16">
    <source>
        <dbReference type="Ensembl" id="ENSECRP00000005862.1"/>
    </source>
</evidence>
<dbReference type="FunFam" id="3.40.390.10:FF:000040">
    <property type="entry name" value="Metalloendopeptidase"/>
    <property type="match status" value="1"/>
</dbReference>
<comment type="cofactor">
    <cofactor evidence="12 13">
        <name>Zn(2+)</name>
        <dbReference type="ChEBI" id="CHEBI:29105"/>
    </cofactor>
    <text evidence="12 13">Binds 1 zinc ion per subunit.</text>
</comment>
<keyword evidence="3 12" id="KW-0479">Metal-binding</keyword>
<dbReference type="Pfam" id="PF00431">
    <property type="entry name" value="CUB"/>
    <property type="match status" value="2"/>
</dbReference>
<keyword evidence="6 12" id="KW-0378">Hydrolase</keyword>
<protein>
    <recommendedName>
        <fullName evidence="13">Metalloendopeptidase</fullName>
        <ecNumber evidence="13">3.4.24.-</ecNumber>
    </recommendedName>
</protein>
<keyword evidence="17" id="KW-1185">Reference proteome</keyword>
<organism evidence="16 17">
    <name type="scientific">Erpetoichthys calabaricus</name>
    <name type="common">Rope fish</name>
    <name type="synonym">Calamoichthys calabaricus</name>
    <dbReference type="NCBI Taxonomy" id="27687"/>
    <lineage>
        <taxon>Eukaryota</taxon>
        <taxon>Metazoa</taxon>
        <taxon>Chordata</taxon>
        <taxon>Craniata</taxon>
        <taxon>Vertebrata</taxon>
        <taxon>Euteleostomi</taxon>
        <taxon>Actinopterygii</taxon>
        <taxon>Polypteriformes</taxon>
        <taxon>Polypteridae</taxon>
        <taxon>Erpetoichthys</taxon>
    </lineage>
</organism>
<dbReference type="PRINTS" id="PR00480">
    <property type="entry name" value="ASTACIN"/>
</dbReference>
<keyword evidence="2 12" id="KW-0645">Protease</keyword>
<reference evidence="16" key="1">
    <citation type="submission" date="2021-06" db="EMBL/GenBank/DDBJ databases">
        <authorList>
            <consortium name="Wellcome Sanger Institute Data Sharing"/>
        </authorList>
    </citation>
    <scope>NUCLEOTIDE SEQUENCE [LARGE SCALE GENOMIC DNA]</scope>
</reference>
<proteinExistence type="predicted"/>
<evidence type="ECO:0000256" key="11">
    <source>
        <dbReference type="PROSITE-ProRule" id="PRU00059"/>
    </source>
</evidence>
<comment type="subcellular location">
    <subcellularLocation>
        <location evidence="10">Cytoplasmic vesicle</location>
        <location evidence="10">Secretory vesicle</location>
        <location evidence="10">Cortical granule</location>
    </subcellularLocation>
</comment>
<dbReference type="FunFam" id="2.60.120.290:FF:000005">
    <property type="entry name" value="Procollagen C-endopeptidase enhancer 1"/>
    <property type="match status" value="1"/>
</dbReference>
<dbReference type="FunFam" id="2.60.120.290:FF:000013">
    <property type="entry name" value="Membrane frizzled-related protein"/>
    <property type="match status" value="1"/>
</dbReference>
<dbReference type="GO" id="GO:0006508">
    <property type="term" value="P:proteolysis"/>
    <property type="evidence" value="ECO:0007669"/>
    <property type="project" value="UniProtKB-KW"/>
</dbReference>
<dbReference type="SUPFAM" id="SSF49854">
    <property type="entry name" value="Spermadhesin, CUB domain"/>
    <property type="match status" value="2"/>
</dbReference>